<evidence type="ECO:0000256" key="3">
    <source>
        <dbReference type="ARBA" id="ARBA00022679"/>
    </source>
</evidence>
<dbReference type="GO" id="GO:0046872">
    <property type="term" value="F:metal ion binding"/>
    <property type="evidence" value="ECO:0007669"/>
    <property type="project" value="UniProtKB-KW"/>
</dbReference>
<dbReference type="InterPro" id="IPR000715">
    <property type="entry name" value="Glycosyl_transferase_4"/>
</dbReference>
<dbReference type="Proteomes" id="UP000032250">
    <property type="component" value="Unassembled WGS sequence"/>
</dbReference>
<organism evidence="10 11">
    <name type="scientific">Clostridium botulinum B2 450</name>
    <dbReference type="NCBI Taxonomy" id="1379739"/>
    <lineage>
        <taxon>Bacteria</taxon>
        <taxon>Bacillati</taxon>
        <taxon>Bacillota</taxon>
        <taxon>Clostridia</taxon>
        <taxon>Eubacteriales</taxon>
        <taxon>Clostridiaceae</taxon>
        <taxon>Clostridium</taxon>
    </lineage>
</organism>
<reference evidence="10 11" key="1">
    <citation type="submission" date="2014-06" db="EMBL/GenBank/DDBJ databases">
        <title>Genome characterization of distinct group I Clostridium botulinum lineages.</title>
        <authorList>
            <person name="Giordani F."/>
            <person name="Anselmo A."/>
            <person name="Fillo S."/>
            <person name="Palozzi A.M."/>
            <person name="Fortunato A."/>
            <person name="Gentile B."/>
            <person name="Ciammaruconi A."/>
            <person name="Anniballi F."/>
            <person name="De Medici D."/>
            <person name="Lista F."/>
        </authorList>
    </citation>
    <scope>NUCLEOTIDE SEQUENCE [LARGE SCALE GENOMIC DNA]</scope>
    <source>
        <strain evidence="10 11">B2 450</strain>
    </source>
</reference>
<feature type="transmembrane region" description="Helical" evidence="7">
    <location>
        <begin position="76"/>
        <end position="96"/>
    </location>
</feature>
<dbReference type="AlphaFoldDB" id="A0A0D1BT36"/>
<dbReference type="GO" id="GO:0051301">
    <property type="term" value="P:cell division"/>
    <property type="evidence" value="ECO:0007669"/>
    <property type="project" value="UniProtKB-KW"/>
</dbReference>
<keyword evidence="7 9" id="KW-0479">Metal-binding</keyword>
<evidence type="ECO:0000256" key="6">
    <source>
        <dbReference type="ARBA" id="ARBA00023136"/>
    </source>
</evidence>
<name>A0A0D1BT36_CLOBO</name>
<sequence>MNRIVYAVLLAFLISILGGPILIPLLHKFKFGQNIREEGPKSHRKKAGTPTMGGVIFILSSIITMALTIRKPGDEAMVALYAFIAFGIIGALDDGLKIIHKDNLGLRAYQKMLLILVVSGIFGYYSANNPNIGTSIIMPFTRKSVDLGMFYIPGIIIYFAATTNAVNLTDGLDGLATSVTLLVMTFFALVSFGMGHYTLAIFCAVLAGALLGFLRYNAFPAQVFMGDTGSLALGGAVAAVAMILKLEILVVIVGGIYVLETLSVIIQVISFKLTGKRVFKMSPIHHHFELSGWHETKVVSVFSIITVILCLVAFLAV</sequence>
<evidence type="ECO:0000256" key="9">
    <source>
        <dbReference type="PIRSR" id="PIRSR600715-1"/>
    </source>
</evidence>
<comment type="caution">
    <text evidence="10">The sequence shown here is derived from an EMBL/GenBank/DDBJ whole genome shotgun (WGS) entry which is preliminary data.</text>
</comment>
<feature type="transmembrane region" description="Helical" evidence="7">
    <location>
        <begin position="298"/>
        <end position="316"/>
    </location>
</feature>
<dbReference type="RefSeq" id="WP_003486557.1">
    <property type="nucleotide sequence ID" value="NZ_JXSU01000007.1"/>
</dbReference>
<dbReference type="GO" id="GO:0009252">
    <property type="term" value="P:peptidoglycan biosynthetic process"/>
    <property type="evidence" value="ECO:0007669"/>
    <property type="project" value="UniProtKB-UniRule"/>
</dbReference>
<comment type="pathway">
    <text evidence="7">Cell wall biogenesis; peptidoglycan biosynthesis.</text>
</comment>
<feature type="transmembrane region" description="Helical" evidence="7">
    <location>
        <begin position="199"/>
        <end position="216"/>
    </location>
</feature>
<keyword evidence="7" id="KW-0133">Cell shape</keyword>
<dbReference type="EMBL" id="JXSU01000007">
    <property type="protein sequence ID" value="KIS23470.1"/>
    <property type="molecule type" value="Genomic_DNA"/>
</dbReference>
<feature type="transmembrane region" description="Helical" evidence="7">
    <location>
        <begin position="147"/>
        <end position="168"/>
    </location>
</feature>
<evidence type="ECO:0000256" key="5">
    <source>
        <dbReference type="ARBA" id="ARBA00022989"/>
    </source>
</evidence>
<dbReference type="PATRIC" id="fig|1379739.3.peg.1875"/>
<dbReference type="UniPathway" id="UPA00219"/>
<evidence type="ECO:0000256" key="2">
    <source>
        <dbReference type="ARBA" id="ARBA00005583"/>
    </source>
</evidence>
<keyword evidence="7" id="KW-0573">Peptidoglycan synthesis</keyword>
<dbReference type="HOGENOM" id="CLU_023982_0_1_9"/>
<keyword evidence="7" id="KW-0961">Cell wall biogenesis/degradation</keyword>
<comment type="subcellular location">
    <subcellularLocation>
        <location evidence="7">Cell membrane</location>
        <topology evidence="7">Multi-pass membrane protein</topology>
    </subcellularLocation>
    <subcellularLocation>
        <location evidence="1">Membrane</location>
        <topology evidence="1">Multi-pass membrane protein</topology>
    </subcellularLocation>
</comment>
<comment type="function">
    <text evidence="7">Catalyzes the initial step of the lipid cycle reactions in the biosynthesis of the cell wall peptidoglycan: transfers peptidoglycan precursor phospho-MurNAc-pentapeptide from UDP-MurNAc-pentapeptide onto the lipid carrier undecaprenyl phosphate, yielding undecaprenyl-pyrophosphoryl-MurNAc-pentapeptide, known as lipid I.</text>
</comment>
<dbReference type="GO" id="GO:0051992">
    <property type="term" value="F:UDP-N-acetylmuramoyl-L-alanyl-D-glutamyl-meso-2,6-diaminopimelyl-D-alanyl-D-alanine:undecaprenyl-phosphate transferase activity"/>
    <property type="evidence" value="ECO:0007669"/>
    <property type="project" value="RHEA"/>
</dbReference>
<dbReference type="PROSITE" id="PS01347">
    <property type="entry name" value="MRAY_1"/>
    <property type="match status" value="1"/>
</dbReference>
<feature type="transmembrane region" description="Helical" evidence="7">
    <location>
        <begin position="108"/>
        <end position="127"/>
    </location>
</feature>
<dbReference type="GO" id="GO:0008360">
    <property type="term" value="P:regulation of cell shape"/>
    <property type="evidence" value="ECO:0007669"/>
    <property type="project" value="UniProtKB-KW"/>
</dbReference>
<evidence type="ECO:0000313" key="11">
    <source>
        <dbReference type="Proteomes" id="UP000032250"/>
    </source>
</evidence>
<evidence type="ECO:0000256" key="7">
    <source>
        <dbReference type="HAMAP-Rule" id="MF_00038"/>
    </source>
</evidence>
<dbReference type="CDD" id="cd06852">
    <property type="entry name" value="GT_MraY"/>
    <property type="match status" value="1"/>
</dbReference>
<dbReference type="GO" id="GO:0071555">
    <property type="term" value="P:cell wall organization"/>
    <property type="evidence" value="ECO:0007669"/>
    <property type="project" value="UniProtKB-KW"/>
</dbReference>
<dbReference type="GO" id="GO:0008963">
    <property type="term" value="F:phospho-N-acetylmuramoyl-pentapeptide-transferase activity"/>
    <property type="evidence" value="ECO:0007669"/>
    <property type="project" value="UniProtKB-UniRule"/>
</dbReference>
<evidence type="ECO:0000313" key="10">
    <source>
        <dbReference type="EMBL" id="KIS23470.1"/>
    </source>
</evidence>
<keyword evidence="5 7" id="KW-1133">Transmembrane helix</keyword>
<keyword evidence="3 7" id="KW-0808">Transferase</keyword>
<proteinExistence type="inferred from homology"/>
<dbReference type="EC" id="2.7.8.13" evidence="7 8"/>
<dbReference type="PROSITE" id="PS01348">
    <property type="entry name" value="MRAY_2"/>
    <property type="match status" value="1"/>
</dbReference>
<dbReference type="PANTHER" id="PTHR22926:SF5">
    <property type="entry name" value="PHOSPHO-N-ACETYLMURAMOYL-PENTAPEPTIDE-TRANSFERASE HOMOLOG"/>
    <property type="match status" value="1"/>
</dbReference>
<evidence type="ECO:0000256" key="8">
    <source>
        <dbReference type="NCBIfam" id="TIGR00445"/>
    </source>
</evidence>
<keyword evidence="7" id="KW-0131">Cell cycle</keyword>
<dbReference type="HAMAP" id="MF_00038">
    <property type="entry name" value="MraY"/>
    <property type="match status" value="1"/>
</dbReference>
<dbReference type="GO" id="GO:0005886">
    <property type="term" value="C:plasma membrane"/>
    <property type="evidence" value="ECO:0007669"/>
    <property type="project" value="UniProtKB-SubCell"/>
</dbReference>
<dbReference type="NCBIfam" id="TIGR00445">
    <property type="entry name" value="mraY"/>
    <property type="match status" value="1"/>
</dbReference>
<feature type="transmembrane region" description="Helical" evidence="7">
    <location>
        <begin position="47"/>
        <end position="70"/>
    </location>
</feature>
<comment type="catalytic activity">
    <reaction evidence="7">
        <text>UDP-N-acetyl-alpha-D-muramoyl-L-alanyl-gamma-D-glutamyl-meso-2,6-diaminopimeloyl-D-alanyl-D-alanine + di-trans,octa-cis-undecaprenyl phosphate = di-trans,octa-cis-undecaprenyl diphospho-N-acetyl-alpha-D-muramoyl-L-alanyl-D-glutamyl-meso-2,6-diaminopimeloyl-D-alanyl-D-alanine + UMP</text>
        <dbReference type="Rhea" id="RHEA:28386"/>
        <dbReference type="ChEBI" id="CHEBI:57865"/>
        <dbReference type="ChEBI" id="CHEBI:60392"/>
        <dbReference type="ChEBI" id="CHEBI:61386"/>
        <dbReference type="ChEBI" id="CHEBI:61387"/>
        <dbReference type="EC" id="2.7.8.13"/>
    </reaction>
</comment>
<comment type="cofactor">
    <cofactor evidence="7 9">
        <name>Mg(2+)</name>
        <dbReference type="ChEBI" id="CHEBI:18420"/>
    </cofactor>
</comment>
<feature type="binding site" evidence="9">
    <location>
        <position position="167"/>
    </location>
    <ligand>
        <name>Mg(2+)</name>
        <dbReference type="ChEBI" id="CHEBI:18420"/>
    </ligand>
</feature>
<dbReference type="InterPro" id="IPR018480">
    <property type="entry name" value="PNAcMuramoyl-5peptid_Trfase_CS"/>
</dbReference>
<comment type="similarity">
    <text evidence="2 7">Belongs to the glycosyltransferase 4 family. MraY subfamily.</text>
</comment>
<gene>
    <name evidence="7" type="primary">mraY</name>
    <name evidence="10" type="ORF">N495_07650</name>
</gene>
<keyword evidence="7" id="KW-0132">Cell division</keyword>
<protein>
    <recommendedName>
        <fullName evidence="7 8">Phospho-N-acetylmuramoyl-pentapeptide-transferase</fullName>
        <ecNumber evidence="7 8">2.7.8.13</ecNumber>
    </recommendedName>
    <alternativeName>
        <fullName evidence="7">UDP-MurNAc-pentapeptide phosphotransferase</fullName>
    </alternativeName>
</protein>
<feature type="transmembrane region" description="Helical" evidence="7">
    <location>
        <begin position="250"/>
        <end position="271"/>
    </location>
</feature>
<dbReference type="PANTHER" id="PTHR22926">
    <property type="entry name" value="PHOSPHO-N-ACETYLMURAMOYL-PENTAPEPTIDE-TRANSFERASE"/>
    <property type="match status" value="1"/>
</dbReference>
<feature type="transmembrane region" description="Helical" evidence="7">
    <location>
        <begin position="223"/>
        <end position="244"/>
    </location>
</feature>
<keyword evidence="7" id="KW-1003">Cell membrane</keyword>
<feature type="transmembrane region" description="Helical" evidence="7">
    <location>
        <begin position="6"/>
        <end position="26"/>
    </location>
</feature>
<keyword evidence="7 9" id="KW-0460">Magnesium</keyword>
<dbReference type="OrthoDB" id="9805475at2"/>
<dbReference type="InterPro" id="IPR003524">
    <property type="entry name" value="PNAcMuramoyl-5peptid_Trfase"/>
</dbReference>
<dbReference type="Pfam" id="PF10555">
    <property type="entry name" value="MraY_sig1"/>
    <property type="match status" value="1"/>
</dbReference>
<dbReference type="Pfam" id="PF00953">
    <property type="entry name" value="Glycos_transf_4"/>
    <property type="match status" value="1"/>
</dbReference>
<keyword evidence="4 7" id="KW-0812">Transmembrane</keyword>
<accession>A0A0D1BT36</accession>
<keyword evidence="6 7" id="KW-0472">Membrane</keyword>
<feature type="binding site" evidence="9">
    <location>
        <position position="227"/>
    </location>
    <ligand>
        <name>Mg(2+)</name>
        <dbReference type="ChEBI" id="CHEBI:18420"/>
    </ligand>
</feature>
<evidence type="ECO:0000256" key="4">
    <source>
        <dbReference type="ARBA" id="ARBA00022692"/>
    </source>
</evidence>
<evidence type="ECO:0000256" key="1">
    <source>
        <dbReference type="ARBA" id="ARBA00004141"/>
    </source>
</evidence>